<dbReference type="AlphaFoldDB" id="A0A2H0LXS0"/>
<dbReference type="InterPro" id="IPR057240">
    <property type="entry name" value="ParB_dimer_C"/>
</dbReference>
<sequence>MEKKALGKGLSALIPEKINKQILDFKPGDGIINLKITQIVPNPYQPRKEFDAKTLQDLAASIKEKGFIQPIIVRKQAEGRYELIAGERRFRAANILQYNEIPAIIKNVNDEESLEISLIENIQREELNPVEQAQAYQELIDKFRFSQEKIAQAMGKARTTINNTLRILKLPQKIQEYIRKNLLSFSHARTLLEIGEEKEQISLAEKIISSELSVRELENILKHKRSFGDKAKEKKRHAAVGSDPYVSAAAEELQHILGTKVRIIQAKKRGRIEIEFYSAQDLERILRVVKNK</sequence>
<dbReference type="PANTHER" id="PTHR33375:SF1">
    <property type="entry name" value="CHROMOSOME-PARTITIONING PROTEIN PARB-RELATED"/>
    <property type="match status" value="1"/>
</dbReference>
<proteinExistence type="inferred from homology"/>
<protein>
    <recommendedName>
        <fullName evidence="4">ParB-like N-terminal domain-containing protein</fullName>
    </recommendedName>
</protein>
<name>A0A2H0LXS0_9BACT</name>
<keyword evidence="2" id="KW-0159">Chromosome partition</keyword>
<dbReference type="Pfam" id="PF17762">
    <property type="entry name" value="HTH_ParB"/>
    <property type="match status" value="1"/>
</dbReference>
<evidence type="ECO:0000256" key="3">
    <source>
        <dbReference type="ARBA" id="ARBA00023125"/>
    </source>
</evidence>
<accession>A0A2H0LXS0</accession>
<dbReference type="GO" id="GO:0003677">
    <property type="term" value="F:DNA binding"/>
    <property type="evidence" value="ECO:0007669"/>
    <property type="project" value="UniProtKB-KW"/>
</dbReference>
<dbReference type="InterPro" id="IPR041468">
    <property type="entry name" value="HTH_ParB/Spo0J"/>
</dbReference>
<dbReference type="GO" id="GO:0005694">
    <property type="term" value="C:chromosome"/>
    <property type="evidence" value="ECO:0007669"/>
    <property type="project" value="TreeGrafter"/>
</dbReference>
<dbReference type="NCBIfam" id="TIGR00180">
    <property type="entry name" value="parB_part"/>
    <property type="match status" value="1"/>
</dbReference>
<dbReference type="FunFam" id="3.90.1530.30:FF:000001">
    <property type="entry name" value="Chromosome partitioning protein ParB"/>
    <property type="match status" value="1"/>
</dbReference>
<dbReference type="Pfam" id="PF23552">
    <property type="entry name" value="ParB_C"/>
    <property type="match status" value="1"/>
</dbReference>
<dbReference type="Gene3D" id="1.10.10.2830">
    <property type="match status" value="1"/>
</dbReference>
<evidence type="ECO:0000256" key="2">
    <source>
        <dbReference type="ARBA" id="ARBA00022829"/>
    </source>
</evidence>
<evidence type="ECO:0000259" key="4">
    <source>
        <dbReference type="SMART" id="SM00470"/>
    </source>
</evidence>
<dbReference type="SUPFAM" id="SSF110849">
    <property type="entry name" value="ParB/Sulfiredoxin"/>
    <property type="match status" value="1"/>
</dbReference>
<keyword evidence="3" id="KW-0238">DNA-binding</keyword>
<organism evidence="5 6">
    <name type="scientific">Candidatus Ghiorseimicrobium undicola</name>
    <dbReference type="NCBI Taxonomy" id="1974746"/>
    <lineage>
        <taxon>Bacteria</taxon>
        <taxon>Pseudomonadati</taxon>
        <taxon>Candidatus Omnitrophota</taxon>
        <taxon>Candidatus Ghiorseimicrobium</taxon>
    </lineage>
</organism>
<comment type="caution">
    <text evidence="5">The sequence shown here is derived from an EMBL/GenBank/DDBJ whole genome shotgun (WGS) entry which is preliminary data.</text>
</comment>
<reference evidence="5 6" key="1">
    <citation type="submission" date="2017-09" db="EMBL/GenBank/DDBJ databases">
        <title>Depth-based differentiation of microbial function through sediment-hosted aquifers and enrichment of novel symbionts in the deep terrestrial subsurface.</title>
        <authorList>
            <person name="Probst A.J."/>
            <person name="Ladd B."/>
            <person name="Jarett J.K."/>
            <person name="Geller-Mcgrath D.E."/>
            <person name="Sieber C.M."/>
            <person name="Emerson J.B."/>
            <person name="Anantharaman K."/>
            <person name="Thomas B.C."/>
            <person name="Malmstrom R."/>
            <person name="Stieglmeier M."/>
            <person name="Klingl A."/>
            <person name="Woyke T."/>
            <person name="Ryan C.M."/>
            <person name="Banfield J.F."/>
        </authorList>
    </citation>
    <scope>NUCLEOTIDE SEQUENCE [LARGE SCALE GENOMIC DNA]</scope>
    <source>
        <strain evidence="5">CG11_big_fil_rev_8_21_14_0_20_42_13</strain>
    </source>
</reference>
<dbReference type="GO" id="GO:0007059">
    <property type="term" value="P:chromosome segregation"/>
    <property type="evidence" value="ECO:0007669"/>
    <property type="project" value="UniProtKB-KW"/>
</dbReference>
<dbReference type="EMBL" id="PCWA01000065">
    <property type="protein sequence ID" value="PIQ89186.1"/>
    <property type="molecule type" value="Genomic_DNA"/>
</dbReference>
<dbReference type="InterPro" id="IPR050336">
    <property type="entry name" value="Chromosome_partition/occlusion"/>
</dbReference>
<dbReference type="InterPro" id="IPR003115">
    <property type="entry name" value="ParB_N"/>
</dbReference>
<dbReference type="InterPro" id="IPR036086">
    <property type="entry name" value="ParB/Sulfiredoxin_sf"/>
</dbReference>
<gene>
    <name evidence="5" type="ORF">COV72_04390</name>
</gene>
<dbReference type="CDD" id="cd16393">
    <property type="entry name" value="SPO0J_N"/>
    <property type="match status" value="1"/>
</dbReference>
<dbReference type="FunFam" id="1.10.10.2830:FF:000001">
    <property type="entry name" value="Chromosome partitioning protein ParB"/>
    <property type="match status" value="1"/>
</dbReference>
<feature type="domain" description="ParB-like N-terminal" evidence="4">
    <location>
        <begin position="32"/>
        <end position="122"/>
    </location>
</feature>
<dbReference type="SUPFAM" id="SSF109709">
    <property type="entry name" value="KorB DNA-binding domain-like"/>
    <property type="match status" value="1"/>
</dbReference>
<dbReference type="Gene3D" id="3.90.1530.30">
    <property type="match status" value="1"/>
</dbReference>
<dbReference type="Proteomes" id="UP000229641">
    <property type="component" value="Unassembled WGS sequence"/>
</dbReference>
<evidence type="ECO:0000313" key="6">
    <source>
        <dbReference type="Proteomes" id="UP000229641"/>
    </source>
</evidence>
<evidence type="ECO:0000313" key="5">
    <source>
        <dbReference type="EMBL" id="PIQ89186.1"/>
    </source>
</evidence>
<comment type="similarity">
    <text evidence="1">Belongs to the ParB family.</text>
</comment>
<dbReference type="Pfam" id="PF02195">
    <property type="entry name" value="ParB_N"/>
    <property type="match status" value="1"/>
</dbReference>
<evidence type="ECO:0000256" key="1">
    <source>
        <dbReference type="ARBA" id="ARBA00006295"/>
    </source>
</evidence>
<dbReference type="PANTHER" id="PTHR33375">
    <property type="entry name" value="CHROMOSOME-PARTITIONING PROTEIN PARB-RELATED"/>
    <property type="match status" value="1"/>
</dbReference>
<dbReference type="InterPro" id="IPR004437">
    <property type="entry name" value="ParB/RepB/Spo0J"/>
</dbReference>
<dbReference type="SMART" id="SM00470">
    <property type="entry name" value="ParB"/>
    <property type="match status" value="1"/>
</dbReference>